<evidence type="ECO:0000313" key="2">
    <source>
        <dbReference type="Proteomes" id="UP000554766"/>
    </source>
</evidence>
<dbReference type="AlphaFoldDB" id="A0A7L4PB32"/>
<name>A0A7L4PB32_9CREN</name>
<sequence>MPRVKLAGVLVALAGGRDEVEVEGFTVKEVLESLSSVSQKLYRRVVGDGGRLRPDIYIAVNDVDIRLLSGLSTQVKKDDVVLILAYIHPG</sequence>
<dbReference type="GeneID" id="5054208"/>
<dbReference type="OMA" id="PDIYIAV"/>
<reference evidence="1 2" key="1">
    <citation type="journal article" date="2020" name="Nat. Commun.">
        <title>The structures of two archaeal type IV pili illuminate evolutionary relationships.</title>
        <authorList>
            <person name="Wang F."/>
            <person name="Baquero D.P."/>
            <person name="Su Z."/>
            <person name="Beltran L.C."/>
            <person name="Prangishvili D."/>
            <person name="Krupovic M."/>
            <person name="Egelman E.H."/>
        </authorList>
    </citation>
    <scope>NUCLEOTIDE SEQUENCE [LARGE SCALE GENOMIC DNA]</scope>
    <source>
        <strain evidence="1 2">2GA</strain>
    </source>
</reference>
<keyword evidence="2" id="KW-1185">Reference proteome</keyword>
<gene>
    <name evidence="1" type="ORF">HC235_08370</name>
</gene>
<protein>
    <submittedName>
        <fullName evidence="1">MoaD/ThiS family protein</fullName>
    </submittedName>
</protein>
<dbReference type="InterPro" id="IPR012675">
    <property type="entry name" value="Beta-grasp_dom_sf"/>
</dbReference>
<dbReference type="Pfam" id="PF02597">
    <property type="entry name" value="ThiS"/>
    <property type="match status" value="1"/>
</dbReference>
<organism evidence="1 2">
    <name type="scientific">Pyrobaculum arsenaticum</name>
    <dbReference type="NCBI Taxonomy" id="121277"/>
    <lineage>
        <taxon>Archaea</taxon>
        <taxon>Thermoproteota</taxon>
        <taxon>Thermoprotei</taxon>
        <taxon>Thermoproteales</taxon>
        <taxon>Thermoproteaceae</taxon>
        <taxon>Pyrobaculum</taxon>
    </lineage>
</organism>
<dbReference type="Gene3D" id="3.10.20.30">
    <property type="match status" value="1"/>
</dbReference>
<proteinExistence type="predicted"/>
<dbReference type="PANTHER" id="PTHR38031:SF1">
    <property type="entry name" value="SULFUR CARRIER PROTEIN CYSO"/>
    <property type="match status" value="1"/>
</dbReference>
<evidence type="ECO:0000313" key="1">
    <source>
        <dbReference type="EMBL" id="NYR15942.1"/>
    </source>
</evidence>
<dbReference type="InterPro" id="IPR052045">
    <property type="entry name" value="Sulfur_Carrier/Prot_Modifier"/>
</dbReference>
<dbReference type="RefSeq" id="WP_011901526.1">
    <property type="nucleotide sequence ID" value="NZ_JAAVJF010000004.1"/>
</dbReference>
<dbReference type="Proteomes" id="UP000554766">
    <property type="component" value="Unassembled WGS sequence"/>
</dbReference>
<dbReference type="EMBL" id="JAAVJF010000004">
    <property type="protein sequence ID" value="NYR15942.1"/>
    <property type="molecule type" value="Genomic_DNA"/>
</dbReference>
<comment type="caution">
    <text evidence="1">The sequence shown here is derived from an EMBL/GenBank/DDBJ whole genome shotgun (WGS) entry which is preliminary data.</text>
</comment>
<accession>A0A7L4PB32</accession>
<dbReference type="PANTHER" id="PTHR38031">
    <property type="entry name" value="SULFUR CARRIER PROTEIN SLR0821-RELATED"/>
    <property type="match status" value="1"/>
</dbReference>
<dbReference type="InterPro" id="IPR016155">
    <property type="entry name" value="Mopterin_synth/thiamin_S_b"/>
</dbReference>
<dbReference type="InterPro" id="IPR003749">
    <property type="entry name" value="ThiS/MoaD-like"/>
</dbReference>
<dbReference type="SUPFAM" id="SSF54285">
    <property type="entry name" value="MoaD/ThiS"/>
    <property type="match status" value="1"/>
</dbReference>